<sequence length="679" mass="76797">MKQFTLALIFLSLLPGCALLEPSSSSTSKRAYGKHRTSMVSAPKESTQTAQLAADVSSEKTSLDANNETIATTSSPSPELDEKQTAPELNSDVTDAANAAKVVNSELKLEPATESVSKLNNESSVAVVSQTELTTNIPASNNITDDVDDFFYEDSKNDSVTVTNSTTPINDNAKIENALIAIATPADDLFDEEEIDEPFPNVNMDLWERIRNGFSMEERQHKRIDQQLKWFARHQEYMDRVAERAQPYMHYIVEQLEANNIPLEIALLPIVESAFKPFAYSHGRASGIWQFIPATGKRYGLKQNWWYDGRRDVYASTDAAIRLLTALHKEFKGDWMLALAAYNSGGGNVRKAIRYNKKRGRPTGFFHLRLPKETKYYVPKLLALKELIAHPEKYNIELKPIRDEPFLQKVELDSQIDLALAAELAEIPLDELYRLNPGFNRWATSPSGPHHLLVPIANAKTFTANLADFPPEKRIRWIRHTIKKGETISTIARKYQISTNTIKRVNRIRGTRLRAGHGLTIPVASKKLSTYKLSANQRKSKQQNINRKGTKVTHIVQSGDTFWDLAQRHRVGVRQLANWNSMAPRDTLVPGQSLVIWSRNNSSKTDYHDPTHISAPPRRKVTQRIGYRVRSGDSLTRIANKFRVSVNQLLRWNKRVKKSKYLQPGQRIVLYVDVTKTSG</sequence>
<evidence type="ECO:0000259" key="2">
    <source>
        <dbReference type="PROSITE" id="PS51782"/>
    </source>
</evidence>
<dbReference type="CDD" id="cd16894">
    <property type="entry name" value="MltD-like"/>
    <property type="match status" value="1"/>
</dbReference>
<feature type="domain" description="LysM" evidence="2">
    <location>
        <begin position="478"/>
        <end position="521"/>
    </location>
</feature>
<dbReference type="EMBL" id="UOFR01000014">
    <property type="protein sequence ID" value="VAW92392.1"/>
    <property type="molecule type" value="Genomic_DNA"/>
</dbReference>
<dbReference type="Pfam" id="PF01464">
    <property type="entry name" value="SLT"/>
    <property type="match status" value="1"/>
</dbReference>
<organism evidence="3">
    <name type="scientific">hydrothermal vent metagenome</name>
    <dbReference type="NCBI Taxonomy" id="652676"/>
    <lineage>
        <taxon>unclassified sequences</taxon>
        <taxon>metagenomes</taxon>
        <taxon>ecological metagenomes</taxon>
    </lineage>
</organism>
<dbReference type="SUPFAM" id="SSF54106">
    <property type="entry name" value="LysM domain"/>
    <property type="match status" value="3"/>
</dbReference>
<evidence type="ECO:0000256" key="1">
    <source>
        <dbReference type="SAM" id="MobiDB-lite"/>
    </source>
</evidence>
<dbReference type="InterPro" id="IPR008258">
    <property type="entry name" value="Transglycosylase_SLT_dom_1"/>
</dbReference>
<dbReference type="PANTHER" id="PTHR33734">
    <property type="entry name" value="LYSM DOMAIN-CONTAINING GPI-ANCHORED PROTEIN 2"/>
    <property type="match status" value="1"/>
</dbReference>
<dbReference type="CDD" id="cd00118">
    <property type="entry name" value="LysM"/>
    <property type="match status" value="3"/>
</dbReference>
<dbReference type="GO" id="GO:0000270">
    <property type="term" value="P:peptidoglycan metabolic process"/>
    <property type="evidence" value="ECO:0007669"/>
    <property type="project" value="InterPro"/>
</dbReference>
<dbReference type="GO" id="GO:0016020">
    <property type="term" value="C:membrane"/>
    <property type="evidence" value="ECO:0007669"/>
    <property type="project" value="InterPro"/>
</dbReference>
<feature type="domain" description="LysM" evidence="2">
    <location>
        <begin position="552"/>
        <end position="596"/>
    </location>
</feature>
<dbReference type="InterPro" id="IPR023346">
    <property type="entry name" value="Lysozyme-like_dom_sf"/>
</dbReference>
<evidence type="ECO:0000313" key="3">
    <source>
        <dbReference type="EMBL" id="VAW92392.1"/>
    </source>
</evidence>
<reference evidence="3" key="1">
    <citation type="submission" date="2018-06" db="EMBL/GenBank/DDBJ databases">
        <authorList>
            <person name="Zhirakovskaya E."/>
        </authorList>
    </citation>
    <scope>NUCLEOTIDE SEQUENCE</scope>
</reference>
<feature type="compositionally biased region" description="Polar residues" evidence="1">
    <location>
        <begin position="63"/>
        <end position="77"/>
    </location>
</feature>
<dbReference type="GO" id="GO:0008932">
    <property type="term" value="F:lytic endotransglycosylase activity"/>
    <property type="evidence" value="ECO:0007669"/>
    <property type="project" value="TreeGrafter"/>
</dbReference>
<dbReference type="Pfam" id="PF01476">
    <property type="entry name" value="LysM"/>
    <property type="match status" value="3"/>
</dbReference>
<dbReference type="FunFam" id="1.10.530.10:FF:000004">
    <property type="entry name" value="Membrane-bound lytic murein transglycosylase D"/>
    <property type="match status" value="1"/>
</dbReference>
<dbReference type="SUPFAM" id="SSF53955">
    <property type="entry name" value="Lysozyme-like"/>
    <property type="match status" value="1"/>
</dbReference>
<dbReference type="Gene3D" id="3.10.350.10">
    <property type="entry name" value="LysM domain"/>
    <property type="match status" value="3"/>
</dbReference>
<protein>
    <submittedName>
        <fullName evidence="3">Membrane-bound lytic murein transglycosylase D</fullName>
    </submittedName>
</protein>
<accession>A0A3B0ZY72</accession>
<dbReference type="Gene3D" id="1.10.530.10">
    <property type="match status" value="1"/>
</dbReference>
<dbReference type="PROSITE" id="PS00922">
    <property type="entry name" value="TRANSGLYCOSYLASE"/>
    <property type="match status" value="1"/>
</dbReference>
<feature type="domain" description="LysM" evidence="2">
    <location>
        <begin position="625"/>
        <end position="670"/>
    </location>
</feature>
<feature type="region of interest" description="Disordered" evidence="1">
    <location>
        <begin position="22"/>
        <end position="87"/>
    </location>
</feature>
<dbReference type="SMART" id="SM00257">
    <property type="entry name" value="LysM"/>
    <property type="match status" value="3"/>
</dbReference>
<proteinExistence type="predicted"/>
<dbReference type="InterPro" id="IPR000189">
    <property type="entry name" value="Transglyc_AS"/>
</dbReference>
<dbReference type="InterPro" id="IPR018392">
    <property type="entry name" value="LysM"/>
</dbReference>
<feature type="compositionally biased region" description="Polar residues" evidence="1">
    <location>
        <begin position="38"/>
        <end position="51"/>
    </location>
</feature>
<dbReference type="PROSITE" id="PS51782">
    <property type="entry name" value="LYSM"/>
    <property type="match status" value="3"/>
</dbReference>
<gene>
    <name evidence="3" type="ORF">MNBD_GAMMA21-1288</name>
</gene>
<dbReference type="AlphaFoldDB" id="A0A3B0ZY72"/>
<dbReference type="PANTHER" id="PTHR33734:SF22">
    <property type="entry name" value="MEMBRANE-BOUND LYTIC MUREIN TRANSGLYCOSYLASE D"/>
    <property type="match status" value="1"/>
</dbReference>
<name>A0A3B0ZY72_9ZZZZ</name>
<dbReference type="InterPro" id="IPR036779">
    <property type="entry name" value="LysM_dom_sf"/>
</dbReference>